<dbReference type="Gene3D" id="3.40.50.150">
    <property type="entry name" value="Vaccinia Virus protein VP39"/>
    <property type="match status" value="1"/>
</dbReference>
<dbReference type="CDD" id="cd02440">
    <property type="entry name" value="AdoMet_MTases"/>
    <property type="match status" value="1"/>
</dbReference>
<dbReference type="AlphaFoldDB" id="A0A839UJI8"/>
<dbReference type="PROSITE" id="PS51687">
    <property type="entry name" value="SAM_MT_RNA_M5U"/>
    <property type="match status" value="1"/>
</dbReference>
<dbReference type="Pfam" id="PF01938">
    <property type="entry name" value="TRAM"/>
    <property type="match status" value="1"/>
</dbReference>
<keyword evidence="1" id="KW-0408">Iron</keyword>
<keyword evidence="13" id="KW-1185">Reference proteome</keyword>
<evidence type="ECO:0000256" key="9">
    <source>
        <dbReference type="PROSITE-ProRule" id="PRU01024"/>
    </source>
</evidence>
<dbReference type="InterPro" id="IPR029063">
    <property type="entry name" value="SAM-dependent_MTases_sf"/>
</dbReference>
<feature type="active site" description="Nucleophile" evidence="9">
    <location>
        <position position="406"/>
    </location>
</feature>
<dbReference type="PROSITE" id="PS50926">
    <property type="entry name" value="TRAM"/>
    <property type="match status" value="1"/>
</dbReference>
<evidence type="ECO:0000313" key="12">
    <source>
        <dbReference type="EMBL" id="MBB3168274.1"/>
    </source>
</evidence>
<keyword evidence="3 9" id="KW-0489">Methyltransferase</keyword>
<feature type="domain" description="TRAM" evidence="11">
    <location>
        <begin position="18"/>
        <end position="76"/>
    </location>
</feature>
<reference evidence="12 13" key="1">
    <citation type="submission" date="2020-08" db="EMBL/GenBank/DDBJ databases">
        <title>Genomic Encyclopedia of Type Strains, Phase III (KMG-III): the genomes of soil and plant-associated and newly described type strains.</title>
        <authorList>
            <person name="Whitman W."/>
        </authorList>
    </citation>
    <scope>NUCLEOTIDE SEQUENCE [LARGE SCALE GENOMIC DNA]</scope>
    <source>
        <strain evidence="12 13">CECT 8571</strain>
    </source>
</reference>
<dbReference type="InterPro" id="IPR010280">
    <property type="entry name" value="U5_MeTrfase_fam"/>
</dbReference>
<proteinExistence type="inferred from homology"/>
<sequence>MVTRQKSRKRTQSKPRTAQFVQREASVEIERLAHDGRGIGYLEGKIVFVEQALPGERHKINLVGGKSTFFEAVSVALLSPPANSRAAPRCQHYQSCGGCHLQHLDNKSQLAFKEALVFDQCRRNGVVLPAFEAAVTGSPMAYRARCRLSTQHKGPAFAGFRQKNQSQLIKLQECPVLAPNLERLIEPIQTLLAQLPAKALGHIELVDDQSGPILILRHVSEISSDQQDLLSQFASSCGITILMQPESTPNYVDLNGAPAEVELTLALPMLAKPLRYRPHDFTQVNRPVNVQMVAQALVWAEPEAHETWLDLFCGIGNFSMPLATRAAQVIGVEGAMDMVQQAEINASIQGVKNTNFYAADLEQSTVYRRLPKQVDGVLLDPPRAGAKMVIPHLAKLNPKRILYVSCDPATFARDASELCNSGYSVDKIGILDMFPQTMHVETMALFRK</sequence>
<dbReference type="PROSITE" id="PS01230">
    <property type="entry name" value="TRMA_1"/>
    <property type="match status" value="1"/>
</dbReference>
<dbReference type="Gene3D" id="2.40.50.140">
    <property type="entry name" value="Nucleic acid-binding proteins"/>
    <property type="match status" value="1"/>
</dbReference>
<dbReference type="SUPFAM" id="SSF50249">
    <property type="entry name" value="Nucleic acid-binding proteins"/>
    <property type="match status" value="1"/>
</dbReference>
<comment type="similarity">
    <text evidence="9">Belongs to the class I-like SAM-binding methyltransferase superfamily. RNA M5U methyltransferase family.</text>
</comment>
<dbReference type="Proteomes" id="UP000559987">
    <property type="component" value="Unassembled WGS sequence"/>
</dbReference>
<protein>
    <submittedName>
        <fullName evidence="12">23S rRNA (Uracil1939-C5)-methyltransferase</fullName>
        <ecNumber evidence="12">2.1.1.190</ecNumber>
    </submittedName>
</protein>
<accession>A0A839UJI8</accession>
<dbReference type="InterPro" id="IPR012340">
    <property type="entry name" value="NA-bd_OB-fold"/>
</dbReference>
<dbReference type="PANTHER" id="PTHR11061:SF49">
    <property type="entry name" value="23S RRNA (URACIL(1939)-C(5))-METHYLTRANSFERASE RLMD"/>
    <property type="match status" value="1"/>
</dbReference>
<dbReference type="GO" id="GO:0051539">
    <property type="term" value="F:4 iron, 4 sulfur cluster binding"/>
    <property type="evidence" value="ECO:0007669"/>
    <property type="project" value="UniProtKB-KW"/>
</dbReference>
<dbReference type="Gene3D" id="2.40.50.1070">
    <property type="match status" value="1"/>
</dbReference>
<evidence type="ECO:0000256" key="1">
    <source>
        <dbReference type="ARBA" id="ARBA00022485"/>
    </source>
</evidence>
<dbReference type="GO" id="GO:0070041">
    <property type="term" value="F:rRNA (uridine-C5-)-methyltransferase activity"/>
    <property type="evidence" value="ECO:0007669"/>
    <property type="project" value="TreeGrafter"/>
</dbReference>
<gene>
    <name evidence="12" type="ORF">FHS30_001458</name>
</gene>
<name>A0A839UJI8_9GAMM</name>
<dbReference type="PROSITE" id="PS01231">
    <property type="entry name" value="TRMA_2"/>
    <property type="match status" value="1"/>
</dbReference>
<evidence type="ECO:0000256" key="2">
    <source>
        <dbReference type="ARBA" id="ARBA00022552"/>
    </source>
</evidence>
<dbReference type="InterPro" id="IPR030391">
    <property type="entry name" value="MeTrfase_TrmA_CS"/>
</dbReference>
<dbReference type="Pfam" id="PF05958">
    <property type="entry name" value="tRNA_U5-meth_tr"/>
    <property type="match status" value="1"/>
</dbReference>
<comment type="function">
    <text evidence="8">Catalyzes the formation of 5-methyl-uridine at position 1939 (m5U1939) in 23S rRNA.</text>
</comment>
<comment type="catalytic activity">
    <reaction evidence="7">
        <text>uridine(1939) in 23S rRNA + S-adenosyl-L-methionine = 5-methyluridine(1939) in 23S rRNA + S-adenosyl-L-homocysteine + H(+)</text>
        <dbReference type="Rhea" id="RHEA:42908"/>
        <dbReference type="Rhea" id="RHEA-COMP:10278"/>
        <dbReference type="Rhea" id="RHEA-COMP:10279"/>
        <dbReference type="ChEBI" id="CHEBI:15378"/>
        <dbReference type="ChEBI" id="CHEBI:57856"/>
        <dbReference type="ChEBI" id="CHEBI:59789"/>
        <dbReference type="ChEBI" id="CHEBI:65315"/>
        <dbReference type="ChEBI" id="CHEBI:74447"/>
        <dbReference type="EC" id="2.1.1.190"/>
    </reaction>
</comment>
<evidence type="ECO:0000256" key="3">
    <source>
        <dbReference type="ARBA" id="ARBA00022603"/>
    </source>
</evidence>
<feature type="binding site" evidence="9">
    <location>
        <position position="333"/>
    </location>
    <ligand>
        <name>S-adenosyl-L-methionine</name>
        <dbReference type="ChEBI" id="CHEBI:59789"/>
    </ligand>
</feature>
<dbReference type="NCBIfam" id="NF009639">
    <property type="entry name" value="PRK13168.1"/>
    <property type="match status" value="1"/>
</dbReference>
<keyword evidence="1" id="KW-0004">4Fe-4S</keyword>
<evidence type="ECO:0000256" key="5">
    <source>
        <dbReference type="ARBA" id="ARBA00022691"/>
    </source>
</evidence>
<dbReference type="EC" id="2.1.1.190" evidence="12"/>
<dbReference type="NCBIfam" id="TIGR00479">
    <property type="entry name" value="rumA"/>
    <property type="match status" value="1"/>
</dbReference>
<dbReference type="EMBL" id="JACHXZ010000002">
    <property type="protein sequence ID" value="MBB3168274.1"/>
    <property type="molecule type" value="Genomic_DNA"/>
</dbReference>
<dbReference type="InterPro" id="IPR030390">
    <property type="entry name" value="MeTrfase_TrmA_AS"/>
</dbReference>
<dbReference type="GO" id="GO:0070475">
    <property type="term" value="P:rRNA base methylation"/>
    <property type="evidence" value="ECO:0007669"/>
    <property type="project" value="TreeGrafter"/>
</dbReference>
<dbReference type="InterPro" id="IPR002792">
    <property type="entry name" value="TRAM_dom"/>
</dbReference>
<evidence type="ECO:0000256" key="8">
    <source>
        <dbReference type="ARBA" id="ARBA00059995"/>
    </source>
</evidence>
<dbReference type="FunFam" id="3.40.50.150:FF:000009">
    <property type="entry name" value="23S rRNA (Uracil(1939)-C(5))-methyltransferase RlmD"/>
    <property type="match status" value="1"/>
</dbReference>
<feature type="binding site" evidence="9">
    <location>
        <position position="380"/>
    </location>
    <ligand>
        <name>S-adenosyl-L-methionine</name>
        <dbReference type="ChEBI" id="CHEBI:59789"/>
    </ligand>
</feature>
<organism evidence="12 13">
    <name type="scientific">Simiduia aestuariiviva</name>
    <dbReference type="NCBI Taxonomy" id="1510459"/>
    <lineage>
        <taxon>Bacteria</taxon>
        <taxon>Pseudomonadati</taxon>
        <taxon>Pseudomonadota</taxon>
        <taxon>Gammaproteobacteria</taxon>
        <taxon>Cellvibrionales</taxon>
        <taxon>Cellvibrionaceae</taxon>
        <taxon>Simiduia</taxon>
    </lineage>
</organism>
<keyword evidence="6" id="KW-0411">Iron-sulfur</keyword>
<dbReference type="RefSeq" id="WP_183909767.1">
    <property type="nucleotide sequence ID" value="NZ_JACHXZ010000002.1"/>
</dbReference>
<comment type="caution">
    <text evidence="12">The sequence shown here is derived from an EMBL/GenBank/DDBJ whole genome shotgun (WGS) entry which is preliminary data.</text>
</comment>
<feature type="binding site" evidence="9">
    <location>
        <position position="312"/>
    </location>
    <ligand>
        <name>S-adenosyl-L-methionine</name>
        <dbReference type="ChEBI" id="CHEBI:59789"/>
    </ligand>
</feature>
<dbReference type="SUPFAM" id="SSF53335">
    <property type="entry name" value="S-adenosyl-L-methionine-dependent methyltransferases"/>
    <property type="match status" value="1"/>
</dbReference>
<keyword evidence="4 9" id="KW-0808">Transferase</keyword>
<keyword evidence="5 9" id="KW-0949">S-adenosyl-L-methionine</keyword>
<keyword evidence="2" id="KW-0698">rRNA processing</keyword>
<evidence type="ECO:0000256" key="6">
    <source>
        <dbReference type="ARBA" id="ARBA00023014"/>
    </source>
</evidence>
<evidence type="ECO:0000313" key="13">
    <source>
        <dbReference type="Proteomes" id="UP000559987"/>
    </source>
</evidence>
<feature type="active site" evidence="10">
    <location>
        <position position="406"/>
    </location>
</feature>
<dbReference type="PANTHER" id="PTHR11061">
    <property type="entry name" value="RNA M5U METHYLTRANSFERASE"/>
    <property type="match status" value="1"/>
</dbReference>
<evidence type="ECO:0000259" key="11">
    <source>
        <dbReference type="PROSITE" id="PS50926"/>
    </source>
</evidence>
<feature type="binding site" evidence="9">
    <location>
        <position position="283"/>
    </location>
    <ligand>
        <name>S-adenosyl-L-methionine</name>
        <dbReference type="ChEBI" id="CHEBI:59789"/>
    </ligand>
</feature>
<keyword evidence="1" id="KW-0479">Metal-binding</keyword>
<evidence type="ECO:0000256" key="4">
    <source>
        <dbReference type="ARBA" id="ARBA00022679"/>
    </source>
</evidence>
<evidence type="ECO:0000256" key="10">
    <source>
        <dbReference type="PROSITE-ProRule" id="PRU10015"/>
    </source>
</evidence>
<evidence type="ECO:0000256" key="7">
    <source>
        <dbReference type="ARBA" id="ARBA00052756"/>
    </source>
</evidence>